<feature type="compositionally biased region" description="Basic and acidic residues" evidence="12">
    <location>
        <begin position="411"/>
        <end position="420"/>
    </location>
</feature>
<dbReference type="EMBL" id="VWYJ01030623">
    <property type="protein sequence ID" value="NXR04141.1"/>
    <property type="molecule type" value="Genomic_DNA"/>
</dbReference>
<feature type="compositionally biased region" description="Acidic residues" evidence="12">
    <location>
        <begin position="654"/>
        <end position="673"/>
    </location>
</feature>
<feature type="compositionally biased region" description="Basic and acidic residues" evidence="12">
    <location>
        <begin position="309"/>
        <end position="318"/>
    </location>
</feature>
<evidence type="ECO:0000256" key="12">
    <source>
        <dbReference type="SAM" id="MobiDB-lite"/>
    </source>
</evidence>
<sequence length="673" mass="77848">MAKLESVYQNKLYLKGVQPSDKKNAASNVCCRPTWEKSLYQPLNLHKSFSDSDLSGPLGSSISDGSDRELAFEENGSETGSSAFAKQRIEKMWDGFSVEDYISRTKHSLPSSPAFRMIRKKQKAWSPKVTVPKPFQMTIREARKKEQNVKSKSQIEMENNLLKKQLEEEAECQKKFRANPVPAAVFLPLYHEIVQQNEERRRSVKERSKLKLLASQKPFKFLEREKQRNEIRKMQLRDLSTPEKKTKLFKAKPVPKCVYSPAVNDKLKEEELYREIRIRMRAEELLRNSSLPTSRLALKDTNKKKKHKCIEPKGTEHKPKTKSSVPDFELLHQKFQKRLLQQKQVKHLTVCEPFDLRTPSIPSNKEKILKDIQEDEEKLKETRWPYASPRRKPQMRHSSANSHPSGFGESKSPKITESTRRRLQAIRNYEKQRMQEYLQELQEMEERVKQRPLLFERVTQKNARIAAEKHYSSRLRALGICPEFVSKKGKTTKLLQCSSIEDFNNATDARERVIMDQVKERESFEAAADSSPWSEQSCEEEEGEKGKGVKTSTQDGQSSELEDEEEARASPHAHQPLRAGEAGSSPSSDQHREEDEEKEEEEEEEAKVGLSLGHSQEEEEDDDHSTPSSQSVQLHEHEEEGQSDPEAELAFRYEDEEYENDDSEEKPSDDEAD</sequence>
<evidence type="ECO:0000256" key="2">
    <source>
        <dbReference type="ARBA" id="ARBA00004120"/>
    </source>
</evidence>
<keyword evidence="5" id="KW-0970">Cilium biogenesis/degradation</keyword>
<evidence type="ECO:0000256" key="6">
    <source>
        <dbReference type="ARBA" id="ARBA00023054"/>
    </source>
</evidence>
<evidence type="ECO:0000256" key="7">
    <source>
        <dbReference type="ARBA" id="ARBA00023069"/>
    </source>
</evidence>
<dbReference type="InterPro" id="IPR051655">
    <property type="entry name" value="FAM161"/>
</dbReference>
<reference evidence="13 14" key="1">
    <citation type="submission" date="2019-09" db="EMBL/GenBank/DDBJ databases">
        <title>Bird 10,000 Genomes (B10K) Project - Family phase.</title>
        <authorList>
            <person name="Zhang G."/>
        </authorList>
    </citation>
    <scope>NUCLEOTIDE SEQUENCE [LARGE SCALE GENOMIC DNA]</scope>
    <source>
        <strain evidence="13">B10K-DU-011-38</strain>
        <tissue evidence="13">Muscle</tissue>
    </source>
</reference>
<comment type="similarity">
    <text evidence="3">Belongs to the FAM161 family.</text>
</comment>
<feature type="non-terminal residue" evidence="13">
    <location>
        <position position="1"/>
    </location>
</feature>
<comment type="subcellular location">
    <subcellularLocation>
        <location evidence="2">Cytoplasm</location>
        <location evidence="2">Cytoskeleton</location>
        <location evidence="2">Cilium basal body</location>
    </subcellularLocation>
    <subcellularLocation>
        <location evidence="1">Cytoplasm</location>
        <location evidence="1">Cytoskeleton</location>
        <location evidence="1">Microtubule organizing center</location>
        <location evidence="1">Centrosome</location>
        <location evidence="1">Centriole</location>
    </subcellularLocation>
</comment>
<evidence type="ECO:0000256" key="5">
    <source>
        <dbReference type="ARBA" id="ARBA00022794"/>
    </source>
</evidence>
<proteinExistence type="inferred from homology"/>
<dbReference type="InterPro" id="IPR019579">
    <property type="entry name" value="FAM161A/B"/>
</dbReference>
<evidence type="ECO:0000256" key="10">
    <source>
        <dbReference type="ARBA" id="ARBA00037165"/>
    </source>
</evidence>
<keyword evidence="7" id="KW-0969">Cilium</keyword>
<keyword evidence="9" id="KW-0966">Cell projection</keyword>
<feature type="region of interest" description="Disordered" evidence="12">
    <location>
        <begin position="521"/>
        <end position="673"/>
    </location>
</feature>
<dbReference type="GO" id="GO:0005814">
    <property type="term" value="C:centriole"/>
    <property type="evidence" value="ECO:0007669"/>
    <property type="project" value="UniProtKB-SubCell"/>
</dbReference>
<evidence type="ECO:0000256" key="9">
    <source>
        <dbReference type="ARBA" id="ARBA00023273"/>
    </source>
</evidence>
<comment type="function">
    <text evidence="10">Involved in ciliogenesis.</text>
</comment>
<dbReference type="GO" id="GO:0044782">
    <property type="term" value="P:cilium organization"/>
    <property type="evidence" value="ECO:0007669"/>
    <property type="project" value="TreeGrafter"/>
</dbReference>
<evidence type="ECO:0000256" key="1">
    <source>
        <dbReference type="ARBA" id="ARBA00004114"/>
    </source>
</evidence>
<evidence type="ECO:0000256" key="3">
    <source>
        <dbReference type="ARBA" id="ARBA00006663"/>
    </source>
</evidence>
<dbReference type="GO" id="GO:0036064">
    <property type="term" value="C:ciliary basal body"/>
    <property type="evidence" value="ECO:0007669"/>
    <property type="project" value="TreeGrafter"/>
</dbReference>
<keyword evidence="14" id="KW-1185">Reference proteome</keyword>
<evidence type="ECO:0000313" key="13">
    <source>
        <dbReference type="EMBL" id="NXR04141.1"/>
    </source>
</evidence>
<evidence type="ECO:0000313" key="14">
    <source>
        <dbReference type="Proteomes" id="UP000539599"/>
    </source>
</evidence>
<dbReference type="Proteomes" id="UP000539599">
    <property type="component" value="Unassembled WGS sequence"/>
</dbReference>
<dbReference type="Pfam" id="PF10595">
    <property type="entry name" value="FAM161A_B"/>
    <property type="match status" value="1"/>
</dbReference>
<dbReference type="PANTHER" id="PTHR21501">
    <property type="entry name" value="PROTEIN FAM-161"/>
    <property type="match status" value="1"/>
</dbReference>
<dbReference type="PANTHER" id="PTHR21501:SF3">
    <property type="entry name" value="PROTEIN FAM161A"/>
    <property type="match status" value="1"/>
</dbReference>
<evidence type="ECO:0000256" key="4">
    <source>
        <dbReference type="ARBA" id="ARBA00022490"/>
    </source>
</evidence>
<accession>A0A7L2I317</accession>
<comment type="caution">
    <text evidence="13">The sequence shown here is derived from an EMBL/GenBank/DDBJ whole genome shotgun (WGS) entry which is preliminary data.</text>
</comment>
<evidence type="ECO:0000256" key="11">
    <source>
        <dbReference type="ARBA" id="ARBA00039949"/>
    </source>
</evidence>
<keyword evidence="8" id="KW-0206">Cytoskeleton</keyword>
<keyword evidence="6" id="KW-0175">Coiled coil</keyword>
<protein>
    <recommendedName>
        <fullName evidence="11">Protein FAM161A</fullName>
    </recommendedName>
</protein>
<feature type="compositionally biased region" description="Acidic residues" evidence="12">
    <location>
        <begin position="594"/>
        <end position="605"/>
    </location>
</feature>
<evidence type="ECO:0000256" key="8">
    <source>
        <dbReference type="ARBA" id="ARBA00023212"/>
    </source>
</evidence>
<organism evidence="13 14">
    <name type="scientific">Sagittarius serpentarius</name>
    <name type="common">Secretary bird</name>
    <dbReference type="NCBI Taxonomy" id="56258"/>
    <lineage>
        <taxon>Eukaryota</taxon>
        <taxon>Metazoa</taxon>
        <taxon>Chordata</taxon>
        <taxon>Craniata</taxon>
        <taxon>Vertebrata</taxon>
        <taxon>Euteleostomi</taxon>
        <taxon>Archelosauria</taxon>
        <taxon>Archosauria</taxon>
        <taxon>Dinosauria</taxon>
        <taxon>Saurischia</taxon>
        <taxon>Theropoda</taxon>
        <taxon>Coelurosauria</taxon>
        <taxon>Aves</taxon>
        <taxon>Neognathae</taxon>
        <taxon>Neoaves</taxon>
        <taxon>Telluraves</taxon>
        <taxon>Accipitrimorphae</taxon>
        <taxon>Accipitriformes</taxon>
        <taxon>Sagittariidae</taxon>
        <taxon>Sagittarius</taxon>
    </lineage>
</organism>
<feature type="region of interest" description="Disordered" evidence="12">
    <location>
        <begin position="302"/>
        <end position="324"/>
    </location>
</feature>
<feature type="non-terminal residue" evidence="13">
    <location>
        <position position="673"/>
    </location>
</feature>
<keyword evidence="4" id="KW-0963">Cytoplasm</keyword>
<dbReference type="GO" id="GO:0032391">
    <property type="term" value="C:photoreceptor connecting cilium"/>
    <property type="evidence" value="ECO:0007669"/>
    <property type="project" value="TreeGrafter"/>
</dbReference>
<gene>
    <name evidence="13" type="primary">Fam161a</name>
    <name evidence="13" type="ORF">SAGSER_R03235</name>
</gene>
<feature type="region of interest" description="Disordered" evidence="12">
    <location>
        <begin position="379"/>
        <end position="420"/>
    </location>
</feature>
<dbReference type="AlphaFoldDB" id="A0A7L2I317"/>
<name>A0A7L2I317_SAGSE</name>